<keyword evidence="1" id="KW-0472">Membrane</keyword>
<dbReference type="HOGENOM" id="CLU_197333_1_0_12"/>
<accession>W5SWE2</accession>
<geneLocation type="plasmid" evidence="2">
    <name>unnamed</name>
</geneLocation>
<feature type="transmembrane region" description="Helical" evidence="1">
    <location>
        <begin position="20"/>
        <end position="42"/>
    </location>
</feature>
<organism evidence="2">
    <name type="scientific">Borrelia coriaceae ATCC 43381</name>
    <dbReference type="NCBI Taxonomy" id="1408429"/>
    <lineage>
        <taxon>Bacteria</taxon>
        <taxon>Pseudomonadati</taxon>
        <taxon>Spirochaetota</taxon>
        <taxon>Spirochaetia</taxon>
        <taxon>Spirochaetales</taxon>
        <taxon>Borreliaceae</taxon>
        <taxon>Borrelia</taxon>
    </lineage>
</organism>
<dbReference type="AlphaFoldDB" id="W5SWE2"/>
<evidence type="ECO:0000256" key="1">
    <source>
        <dbReference type="SAM" id="Phobius"/>
    </source>
</evidence>
<keyword evidence="1" id="KW-0812">Transmembrane</keyword>
<dbReference type="NCBIfam" id="TIGR01606">
    <property type="entry name" value="holin_BlyA"/>
    <property type="match status" value="1"/>
</dbReference>
<protein>
    <submittedName>
        <fullName evidence="2">Uncharacterized protein</fullName>
    </submittedName>
</protein>
<name>W5SWE2_9SPIR</name>
<proteinExistence type="predicted"/>
<dbReference type="Pfam" id="PF05102">
    <property type="entry name" value="Holin_BlyA"/>
    <property type="match status" value="1"/>
</dbReference>
<gene>
    <name evidence="2" type="ORF">BCO_0007902</name>
</gene>
<sequence length="70" mass="7965">MRGDNLNEVNNNLLDFLLQLISVNEVKLIIIGIFILGIGLIFKPTIKDMLNIIANKIKTNDKDKNDKENK</sequence>
<reference evidence="2" key="1">
    <citation type="submission" date="2013-04" db="EMBL/GenBank/DDBJ databases">
        <title>Comparative Genomics of Relapsing Fever Spirochetes.</title>
        <authorList>
            <person name="Schwan T.G."/>
            <person name="Raffel S.J."/>
            <person name="Porcella S.F."/>
            <person name="Martens C.A."/>
            <person name="Bruno D.P."/>
            <person name="Ricklefs S.M."/>
            <person name="Barbian K.B."/>
        </authorList>
    </citation>
    <scope>NUCLEOTIDE SEQUENCE</scope>
    <source>
        <strain evidence="2">Co53</strain>
        <plasmid evidence="2">unnamed</plasmid>
    </source>
</reference>
<evidence type="ECO:0000313" key="2">
    <source>
        <dbReference type="EMBL" id="AHH11509.1"/>
    </source>
</evidence>
<keyword evidence="1" id="KW-1133">Transmembrane helix</keyword>
<keyword evidence="2" id="KW-0614">Plasmid</keyword>
<dbReference type="EMBL" id="CP005756">
    <property type="protein sequence ID" value="AHH11509.1"/>
    <property type="molecule type" value="Genomic_DNA"/>
</dbReference>
<dbReference type="InterPro" id="IPR006493">
    <property type="entry name" value="Holin_BlyA"/>
</dbReference>